<protein>
    <submittedName>
        <fullName evidence="2">Uncharacterized protein</fullName>
    </submittedName>
</protein>
<organism evidence="2 3">
    <name type="scientific">Colletotrichum melonis</name>
    <dbReference type="NCBI Taxonomy" id="1209925"/>
    <lineage>
        <taxon>Eukaryota</taxon>
        <taxon>Fungi</taxon>
        <taxon>Dikarya</taxon>
        <taxon>Ascomycota</taxon>
        <taxon>Pezizomycotina</taxon>
        <taxon>Sordariomycetes</taxon>
        <taxon>Hypocreomycetidae</taxon>
        <taxon>Glomerellales</taxon>
        <taxon>Glomerellaceae</taxon>
        <taxon>Colletotrichum</taxon>
        <taxon>Colletotrichum acutatum species complex</taxon>
    </lineage>
</organism>
<dbReference type="AlphaFoldDB" id="A0AAI9XMX2"/>
<sequence length="251" mass="26910">MALMAPSGSRTACKSNPCRSSAAILAVVVVQLHRRLVADNVACKALPSGSHISIPAREATEPGGRSYYAVTAQGLTDPGNSNRFVVLLRYFVNDFVVLEKHQLHIGELQAPPSRPLLNETRATTTTPAGLIAPHLAVSSTHGNVVIGPFGQVSLAGLGPRGDRAISKEEWEDPAAQEPGATTNEESPWTLEREKVPKVHIWVSLRLFAYPMDGEMRKIPLLSPFLSPLLCCWPPAAGHAPRQAASHGSSDH</sequence>
<name>A0AAI9XMX2_9PEZI</name>
<reference evidence="2 3" key="1">
    <citation type="submission" date="2016-10" db="EMBL/GenBank/DDBJ databases">
        <title>The genome sequence of Colletotrichum fioriniae PJ7.</title>
        <authorList>
            <person name="Baroncelli R."/>
        </authorList>
    </citation>
    <scope>NUCLEOTIDE SEQUENCE [LARGE SCALE GENOMIC DNA]</scope>
    <source>
        <strain evidence="2">Col 31</strain>
    </source>
</reference>
<evidence type="ECO:0000313" key="2">
    <source>
        <dbReference type="EMBL" id="KAK1453855.1"/>
    </source>
</evidence>
<gene>
    <name evidence="2" type="ORF">CMEL01_05514</name>
</gene>
<dbReference type="Proteomes" id="UP001239795">
    <property type="component" value="Unassembled WGS sequence"/>
</dbReference>
<comment type="caution">
    <text evidence="2">The sequence shown here is derived from an EMBL/GenBank/DDBJ whole genome shotgun (WGS) entry which is preliminary data.</text>
</comment>
<keyword evidence="3" id="KW-1185">Reference proteome</keyword>
<proteinExistence type="predicted"/>
<feature type="region of interest" description="Disordered" evidence="1">
    <location>
        <begin position="169"/>
        <end position="189"/>
    </location>
</feature>
<accession>A0AAI9XMX2</accession>
<evidence type="ECO:0000313" key="3">
    <source>
        <dbReference type="Proteomes" id="UP001239795"/>
    </source>
</evidence>
<dbReference type="EMBL" id="MLGG01000035">
    <property type="protein sequence ID" value="KAK1453855.1"/>
    <property type="molecule type" value="Genomic_DNA"/>
</dbReference>
<evidence type="ECO:0000256" key="1">
    <source>
        <dbReference type="SAM" id="MobiDB-lite"/>
    </source>
</evidence>